<sequence>MTVRVGAVHLGWDVVSVAAGGGGTPIRPVQVEGTYTPPAYLLADSSGRLHTAGVERQRPDLGMAIADVRDILGHPQIVVAGATWPAELVFRARMYNPLAAIGKYLRGKPDLVALPFPDGWPDAKVDVYVDLVERLDVTVEPLPESVALSGYVRALGLVQSPDDRNPRGIGATGVYSDGRTMLVVAVHGDDEQPTESVDVPVTAEAMRDARSADNVVIEVMAAARSIGADTSTVLLSGNVCFNDALRLAFQNHLGHRLHVADHPMHALVLGASHLLVTDNENGEPESAGRHAEPASPPRVWQVESAPYQAESAQQQVPSAQREVEAAQALSAQRQAGASQGRSDVPSRSEQAGRPEQGPVRSEQGPVRPEHGQGQREAGQSHPPVVQYGPGYPTVQPSTEPTGEEPTTRVSRESLPPNLAELGSRFTRPPGQYPDEQRPSVIGRPPAPRGPVPPMGPRGPYQPQQDQPPQSEWRPRESDDDADKPRKGKRWGKLFGAQAVAGAAALAAMAMPSGGDRVELAASVAGAPVSCPLTPYVTNEQREGIAAARGYDPGLVSEPGDSGFDVAGAECAQPSIDVPRYVVPGPPGAIDHGPPIEI</sequence>
<keyword evidence="3" id="KW-1185">Reference proteome</keyword>
<feature type="compositionally biased region" description="Pro residues" evidence="1">
    <location>
        <begin position="444"/>
        <end position="456"/>
    </location>
</feature>
<evidence type="ECO:0000256" key="1">
    <source>
        <dbReference type="SAM" id="MobiDB-lite"/>
    </source>
</evidence>
<dbReference type="EMBL" id="CP109441">
    <property type="protein sequence ID" value="WUV50858.1"/>
    <property type="molecule type" value="Genomic_DNA"/>
</dbReference>
<protein>
    <submittedName>
        <fullName evidence="2">Uncharacterized protein</fullName>
    </submittedName>
</protein>
<feature type="compositionally biased region" description="Low complexity" evidence="1">
    <location>
        <begin position="457"/>
        <end position="469"/>
    </location>
</feature>
<accession>A0ABZ1Z5S8</accession>
<organism evidence="2 3">
    <name type="scientific">Nocardia vinacea</name>
    <dbReference type="NCBI Taxonomy" id="96468"/>
    <lineage>
        <taxon>Bacteria</taxon>
        <taxon>Bacillati</taxon>
        <taxon>Actinomycetota</taxon>
        <taxon>Actinomycetes</taxon>
        <taxon>Mycobacteriales</taxon>
        <taxon>Nocardiaceae</taxon>
        <taxon>Nocardia</taxon>
    </lineage>
</organism>
<dbReference type="RefSeq" id="WP_327095519.1">
    <property type="nucleotide sequence ID" value="NZ_CP109149.1"/>
</dbReference>
<feature type="region of interest" description="Disordered" evidence="1">
    <location>
        <begin position="278"/>
        <end position="490"/>
    </location>
</feature>
<evidence type="ECO:0000313" key="3">
    <source>
        <dbReference type="Proteomes" id="UP001432062"/>
    </source>
</evidence>
<reference evidence="2" key="1">
    <citation type="submission" date="2022-10" db="EMBL/GenBank/DDBJ databases">
        <title>The complete genomes of actinobacterial strains from the NBC collection.</title>
        <authorList>
            <person name="Joergensen T.S."/>
            <person name="Alvarez Arevalo M."/>
            <person name="Sterndorff E.B."/>
            <person name="Faurdal D."/>
            <person name="Vuksanovic O."/>
            <person name="Mourched A.-S."/>
            <person name="Charusanti P."/>
            <person name="Shaw S."/>
            <person name="Blin K."/>
            <person name="Weber T."/>
        </authorList>
    </citation>
    <scope>NUCLEOTIDE SEQUENCE</scope>
    <source>
        <strain evidence="2">NBC_01482</strain>
    </source>
</reference>
<gene>
    <name evidence="2" type="ORF">OG563_23260</name>
</gene>
<evidence type="ECO:0000313" key="2">
    <source>
        <dbReference type="EMBL" id="WUV50858.1"/>
    </source>
</evidence>
<proteinExistence type="predicted"/>
<feature type="compositionally biased region" description="Polar residues" evidence="1">
    <location>
        <begin position="329"/>
        <end position="343"/>
    </location>
</feature>
<dbReference type="Proteomes" id="UP001432062">
    <property type="component" value="Chromosome"/>
</dbReference>
<name>A0ABZ1Z5S8_9NOCA</name>